<dbReference type="Gene3D" id="3.90.1750.20">
    <property type="entry name" value="Putative Large Serine Recombinase, Chain B, Domain 2"/>
    <property type="match status" value="1"/>
</dbReference>
<proteinExistence type="predicted"/>
<reference evidence="2" key="1">
    <citation type="journal article" date="2022" name="Clin. Infect. Dis.">
        <title>Association between Clostridium innocuum and antibiotic-associated diarrhea in adults and children: A cross-sectional study and comparative genomics analysis.</title>
        <authorList>
            <person name="Cherny K.E."/>
            <person name="Muscat E.B."/>
            <person name="Balaji A."/>
            <person name="Mukherjee J."/>
            <person name="Ozer E.A."/>
            <person name="Angarone M.P."/>
            <person name="Hauser A.R."/>
            <person name="Sichel J.S."/>
            <person name="Amponsah E."/>
            <person name="Kociolek L.K."/>
        </authorList>
    </citation>
    <scope>NUCLEOTIDE SEQUENCE</scope>
    <source>
        <strain evidence="2">NU1-AC-029v</strain>
    </source>
</reference>
<comment type="caution">
    <text evidence="2">The sequence shown here is derived from an EMBL/GenBank/DDBJ whole genome shotgun (WGS) entry which is preliminary data.</text>
</comment>
<dbReference type="Pfam" id="PF00239">
    <property type="entry name" value="Resolvase"/>
    <property type="match status" value="1"/>
</dbReference>
<dbReference type="Gene3D" id="3.40.50.1390">
    <property type="entry name" value="Resolvase, N-terminal catalytic domain"/>
    <property type="match status" value="1"/>
</dbReference>
<organism evidence="2 3">
    <name type="scientific">Clostridium innocuum</name>
    <dbReference type="NCBI Taxonomy" id="1522"/>
    <lineage>
        <taxon>Bacteria</taxon>
        <taxon>Bacillati</taxon>
        <taxon>Bacillota</taxon>
        <taxon>Clostridia</taxon>
        <taxon>Eubacteriales</taxon>
        <taxon>Clostridiaceae</taxon>
        <taxon>Clostridium</taxon>
    </lineage>
</organism>
<dbReference type="GO" id="GO:0003677">
    <property type="term" value="F:DNA binding"/>
    <property type="evidence" value="ECO:0007669"/>
    <property type="project" value="InterPro"/>
</dbReference>
<dbReference type="Proteomes" id="UP001203972">
    <property type="component" value="Unassembled WGS sequence"/>
</dbReference>
<gene>
    <name evidence="2" type="ORF">MKC95_11095</name>
</gene>
<dbReference type="InterPro" id="IPR036162">
    <property type="entry name" value="Resolvase-like_N_sf"/>
</dbReference>
<accession>A0AAP2UN23</accession>
<feature type="domain" description="Resolvase/invertase-type recombinase catalytic" evidence="1">
    <location>
        <begin position="4"/>
        <end position="152"/>
    </location>
</feature>
<dbReference type="Pfam" id="PF07508">
    <property type="entry name" value="Recombinase"/>
    <property type="match status" value="1"/>
</dbReference>
<dbReference type="InterPro" id="IPR038109">
    <property type="entry name" value="DNA_bind_recomb_sf"/>
</dbReference>
<name>A0AAP2UN23_CLOIN</name>
<dbReference type="PANTHER" id="PTHR30461:SF23">
    <property type="entry name" value="DNA RECOMBINASE-RELATED"/>
    <property type="match status" value="1"/>
</dbReference>
<dbReference type="SUPFAM" id="SSF53041">
    <property type="entry name" value="Resolvase-like"/>
    <property type="match status" value="1"/>
</dbReference>
<dbReference type="EMBL" id="JAKTMA010000017">
    <property type="protein sequence ID" value="MCR0233311.1"/>
    <property type="molecule type" value="Genomic_DNA"/>
</dbReference>
<dbReference type="CDD" id="cd00338">
    <property type="entry name" value="Ser_Recombinase"/>
    <property type="match status" value="1"/>
</dbReference>
<dbReference type="AlphaFoldDB" id="A0AAP2UN23"/>
<dbReference type="RefSeq" id="WP_002611888.1">
    <property type="nucleotide sequence ID" value="NZ_JBPFKS010000019.1"/>
</dbReference>
<protein>
    <submittedName>
        <fullName evidence="2">Recombinase family protein</fullName>
    </submittedName>
</protein>
<dbReference type="PANTHER" id="PTHR30461">
    <property type="entry name" value="DNA-INVERTASE FROM LAMBDOID PROPHAGE"/>
    <property type="match status" value="1"/>
</dbReference>
<evidence type="ECO:0000259" key="1">
    <source>
        <dbReference type="PROSITE" id="PS51736"/>
    </source>
</evidence>
<dbReference type="InterPro" id="IPR006119">
    <property type="entry name" value="Resolv_N"/>
</dbReference>
<dbReference type="GO" id="GO:0000150">
    <property type="term" value="F:DNA strand exchange activity"/>
    <property type="evidence" value="ECO:0007669"/>
    <property type="project" value="InterPro"/>
</dbReference>
<dbReference type="InterPro" id="IPR011109">
    <property type="entry name" value="DNA_bind_recombinase_dom"/>
</dbReference>
<evidence type="ECO:0000313" key="2">
    <source>
        <dbReference type="EMBL" id="MCR0233311.1"/>
    </source>
</evidence>
<dbReference type="SMART" id="SM00857">
    <property type="entry name" value="Resolvase"/>
    <property type="match status" value="1"/>
</dbReference>
<sequence>MERKDAWYIRESTKKQVLQGFNFDMQLKKIQQFTEIYDYTDEHEVYRESGYSAKTTNRPELNRLKADIRKGEIKRLIVYKMDRLVRRHSGYEEIRKLCDEYNVALVSVFEMFDTATPQGCYACNMLISAAEYEQDILSQRTNDGLTEGAEQGYYMIGGQKPFGWSRYKVGEHKKICVNEQERKVIHKMAALLKAGYSMFQIRMIVNDDEYMKSINKTFCENQITNILKSKLNMGIFEYKGKEYTIEGETIFTEEEYAQIQRDLSERSKEGKYDYLFYRKVRNKNGEMAKVKCTVKKNAVYLYHYDIQTKKRINEKDIKDQVVSYLKSSNLLYKQKRNRTHNADVRHMTARRNQLKKLHENMDLTTDIYLKEMKKLDKEQKQIDNCYKKYVQNFDTWFNSLSFDRQSKLIWQTIKYIEVDFETKDLIIYS</sequence>
<evidence type="ECO:0000313" key="3">
    <source>
        <dbReference type="Proteomes" id="UP001203972"/>
    </source>
</evidence>
<dbReference type="InterPro" id="IPR050639">
    <property type="entry name" value="SSR_resolvase"/>
</dbReference>
<dbReference type="PROSITE" id="PS51736">
    <property type="entry name" value="RECOMBINASES_3"/>
    <property type="match status" value="1"/>
</dbReference>